<gene>
    <name evidence="1" type="ORF">ACFSKP_04615</name>
</gene>
<sequence length="292" mass="34586">MRPNLYILLLLWITGLSMACKHEAGKQKSSVNSTETYQQLEEYFDLNWAMHKLWENGLAEVAVYHAERVVYNKKRTFEYTLITVKEDFNKEHNVKTDDYTRNDLFPVMKVNEFCRIPTEEYPYHYLTSLFIRRENPLHLHKMTTSSQEWCGNTFKAITDEGEKYNLYFNSYFDGQSEGNRKLQKDLLLEDQLPYTLRSLRFRNGLTFEANVLETQQTNKATDPKVYKATISTTKADIAGAAAWQVLVQLDENKRSLYWFAAQYPNQLLRQQAWDGRNLELKKLSRYAYWQTE</sequence>
<organism evidence="1 2">
    <name type="scientific">Pontibacter ruber</name>
    <dbReference type="NCBI Taxonomy" id="1343895"/>
    <lineage>
        <taxon>Bacteria</taxon>
        <taxon>Pseudomonadati</taxon>
        <taxon>Bacteroidota</taxon>
        <taxon>Cytophagia</taxon>
        <taxon>Cytophagales</taxon>
        <taxon>Hymenobacteraceae</taxon>
        <taxon>Pontibacter</taxon>
    </lineage>
</organism>
<evidence type="ECO:0000313" key="2">
    <source>
        <dbReference type="Proteomes" id="UP001597374"/>
    </source>
</evidence>
<evidence type="ECO:0000313" key="1">
    <source>
        <dbReference type="EMBL" id="MFD2245526.1"/>
    </source>
</evidence>
<dbReference type="Proteomes" id="UP001597374">
    <property type="component" value="Unassembled WGS sequence"/>
</dbReference>
<accession>A0ABW5CSZ7</accession>
<comment type="caution">
    <text evidence="1">The sequence shown here is derived from an EMBL/GenBank/DDBJ whole genome shotgun (WGS) entry which is preliminary data.</text>
</comment>
<keyword evidence="2" id="KW-1185">Reference proteome</keyword>
<dbReference type="EMBL" id="JBHUIM010000001">
    <property type="protein sequence ID" value="MFD2245526.1"/>
    <property type="molecule type" value="Genomic_DNA"/>
</dbReference>
<proteinExistence type="predicted"/>
<protein>
    <recommendedName>
        <fullName evidence="3">DUF3108 domain-containing protein</fullName>
    </recommendedName>
</protein>
<reference evidence="2" key="1">
    <citation type="journal article" date="2019" name="Int. J. Syst. Evol. Microbiol.">
        <title>The Global Catalogue of Microorganisms (GCM) 10K type strain sequencing project: providing services to taxonomists for standard genome sequencing and annotation.</title>
        <authorList>
            <consortium name="The Broad Institute Genomics Platform"/>
            <consortium name="The Broad Institute Genome Sequencing Center for Infectious Disease"/>
            <person name="Wu L."/>
            <person name="Ma J."/>
        </authorList>
    </citation>
    <scope>NUCLEOTIDE SEQUENCE [LARGE SCALE GENOMIC DNA]</scope>
    <source>
        <strain evidence="2">CGMCC 4.1782</strain>
    </source>
</reference>
<dbReference type="RefSeq" id="WP_250428995.1">
    <property type="nucleotide sequence ID" value="NZ_JALPRR010000002.1"/>
</dbReference>
<name>A0ABW5CSZ7_9BACT</name>
<dbReference type="PROSITE" id="PS51257">
    <property type="entry name" value="PROKAR_LIPOPROTEIN"/>
    <property type="match status" value="1"/>
</dbReference>
<evidence type="ECO:0008006" key="3">
    <source>
        <dbReference type="Google" id="ProtNLM"/>
    </source>
</evidence>